<keyword evidence="4" id="KW-1185">Reference proteome</keyword>
<dbReference type="EMBL" id="CP001356">
    <property type="protein sequence ID" value="ACL63361.1"/>
    <property type="molecule type" value="Genomic_DNA"/>
</dbReference>
<evidence type="ECO:0000256" key="2">
    <source>
        <dbReference type="SAM" id="MobiDB-lite"/>
    </source>
</evidence>
<reference evidence="4" key="1">
    <citation type="submission" date="2009-01" db="EMBL/GenBank/DDBJ databases">
        <title>Complete sequence of plasmid 7 of Methylobacterium nodulans ORS 2060.</title>
        <authorList>
            <consortium name="US DOE Joint Genome Institute"/>
            <person name="Lucas S."/>
            <person name="Copeland A."/>
            <person name="Lapidus A."/>
            <person name="Glavina del Rio T."/>
            <person name="Dalin E."/>
            <person name="Tice H."/>
            <person name="Bruce D."/>
            <person name="Goodwin L."/>
            <person name="Pitluck S."/>
            <person name="Sims D."/>
            <person name="Brettin T."/>
            <person name="Detter J.C."/>
            <person name="Han C."/>
            <person name="Larimer F."/>
            <person name="Land M."/>
            <person name="Hauser L."/>
            <person name="Kyrpides N."/>
            <person name="Ivanova N."/>
            <person name="Marx C.J."/>
            <person name="Richardson P."/>
        </authorList>
    </citation>
    <scope>NUCLEOTIDE SEQUENCE [LARGE SCALE GENOMIC DNA]</scope>
    <source>
        <strain evidence="4">LMG 21967 / CNCM I-2342 / ORS 2060</strain>
        <plasmid evidence="4">Plasmid pMNOD07</plasmid>
    </source>
</reference>
<protein>
    <submittedName>
        <fullName evidence="3">Uncharacterized protein</fullName>
    </submittedName>
</protein>
<evidence type="ECO:0000313" key="4">
    <source>
        <dbReference type="Proteomes" id="UP000008207"/>
    </source>
</evidence>
<dbReference type="HOGENOM" id="CLU_1617096_0_0_5"/>
<dbReference type="AlphaFoldDB" id="B8IY71"/>
<evidence type="ECO:0000313" key="3">
    <source>
        <dbReference type="EMBL" id="ACL63361.1"/>
    </source>
</evidence>
<keyword evidence="3" id="KW-0614">Plasmid</keyword>
<feature type="region of interest" description="Disordered" evidence="2">
    <location>
        <begin position="53"/>
        <end position="78"/>
    </location>
</feature>
<proteinExistence type="predicted"/>
<feature type="coiled-coil region" evidence="1">
    <location>
        <begin position="98"/>
        <end position="125"/>
    </location>
</feature>
<name>B8IY71_METNO</name>
<gene>
    <name evidence="3" type="ordered locus">Mnod_7771</name>
</gene>
<dbReference type="OrthoDB" id="8242342at2"/>
<dbReference type="KEGG" id="mno:Mnod_7771"/>
<geneLocation type="plasmid" evidence="3 4">
    <name>pMNOD07</name>
</geneLocation>
<evidence type="ECO:0000256" key="1">
    <source>
        <dbReference type="SAM" id="Coils"/>
    </source>
</evidence>
<organism evidence="3 4">
    <name type="scientific">Methylobacterium nodulans (strain LMG 21967 / CNCM I-2342 / ORS 2060)</name>
    <dbReference type="NCBI Taxonomy" id="460265"/>
    <lineage>
        <taxon>Bacteria</taxon>
        <taxon>Pseudomonadati</taxon>
        <taxon>Pseudomonadota</taxon>
        <taxon>Alphaproteobacteria</taxon>
        <taxon>Hyphomicrobiales</taxon>
        <taxon>Methylobacteriaceae</taxon>
        <taxon>Methylobacterium</taxon>
    </lineage>
</organism>
<dbReference type="RefSeq" id="WP_012631457.1">
    <property type="nucleotide sequence ID" value="NC_011890.1"/>
</dbReference>
<accession>B8IY71</accession>
<sequence length="163" mass="18436">MADDVQWMTYAELAEALGIGGDSARNLVRRKRWARQLGNDGMARVGVPIEHLQEGRGSEPPADPPADGGSDGDDDGASVVSVLTNHICRLERDLHALKEEHAAERSRLRDEAEVLRQERDAERLRATQVEVLQAVLDEIRQDRDRWHATATARRSWWPWRRTG</sequence>
<dbReference type="Proteomes" id="UP000008207">
    <property type="component" value="Plasmid pMNOD07"/>
</dbReference>
<keyword evidence="1" id="KW-0175">Coiled coil</keyword>